<dbReference type="EMBL" id="WTYZ01000001">
    <property type="protein sequence ID" value="MXO82772.1"/>
    <property type="molecule type" value="Genomic_DNA"/>
</dbReference>
<evidence type="ECO:0000259" key="6">
    <source>
        <dbReference type="PROSITE" id="PS51352"/>
    </source>
</evidence>
<dbReference type="PROSITE" id="PS51352">
    <property type="entry name" value="THIOREDOXIN_2"/>
    <property type="match status" value="1"/>
</dbReference>
<keyword evidence="3" id="KW-0479">Metal-binding</keyword>
<dbReference type="SUPFAM" id="SSF52833">
    <property type="entry name" value="Thioredoxin-like"/>
    <property type="match status" value="1"/>
</dbReference>
<dbReference type="PANTHER" id="PTHR12151:SF25">
    <property type="entry name" value="LINALOOL DEHYDRATASE_ISOMERASE DOMAIN-CONTAINING PROTEIN"/>
    <property type="match status" value="1"/>
</dbReference>
<organism evidence="7 8">
    <name type="scientific">Pontixanthobacter aestiaquae</name>
    <dbReference type="NCBI Taxonomy" id="1509367"/>
    <lineage>
        <taxon>Bacteria</taxon>
        <taxon>Pseudomonadati</taxon>
        <taxon>Pseudomonadota</taxon>
        <taxon>Alphaproteobacteria</taxon>
        <taxon>Sphingomonadales</taxon>
        <taxon>Erythrobacteraceae</taxon>
        <taxon>Pontixanthobacter</taxon>
    </lineage>
</organism>
<keyword evidence="5" id="KW-0732">Signal</keyword>
<dbReference type="Pfam" id="PF02630">
    <property type="entry name" value="SCO1-SenC"/>
    <property type="match status" value="1"/>
</dbReference>
<dbReference type="Proteomes" id="UP000460290">
    <property type="component" value="Unassembled WGS sequence"/>
</dbReference>
<feature type="binding site" evidence="3">
    <location>
        <position position="79"/>
    </location>
    <ligand>
        <name>Cu cation</name>
        <dbReference type="ChEBI" id="CHEBI:23378"/>
    </ligand>
</feature>
<protein>
    <submittedName>
        <fullName evidence="7">Redoxin domain-containing protein</fullName>
    </submittedName>
</protein>
<evidence type="ECO:0000313" key="8">
    <source>
        <dbReference type="Proteomes" id="UP000460290"/>
    </source>
</evidence>
<feature type="signal peptide" evidence="5">
    <location>
        <begin position="1"/>
        <end position="25"/>
    </location>
</feature>
<keyword evidence="8" id="KW-1185">Reference proteome</keyword>
<reference evidence="7 8" key="1">
    <citation type="submission" date="2019-12" db="EMBL/GenBank/DDBJ databases">
        <title>Genomic-based taxomic classification of the family Erythrobacteraceae.</title>
        <authorList>
            <person name="Xu L."/>
        </authorList>
    </citation>
    <scope>NUCLEOTIDE SEQUENCE [LARGE SCALE GENOMIC DNA]</scope>
    <source>
        <strain evidence="7 8">KCTC 42006</strain>
    </source>
</reference>
<comment type="similarity">
    <text evidence="1">Belongs to the SCO1/2 family.</text>
</comment>
<gene>
    <name evidence="7" type="ORF">GRI35_05235</name>
</gene>
<evidence type="ECO:0000256" key="3">
    <source>
        <dbReference type="PIRSR" id="PIRSR603782-1"/>
    </source>
</evidence>
<dbReference type="OrthoDB" id="9790194at2"/>
<name>A0A844Z637_9SPHN</name>
<feature type="disulfide bond" description="Redox-active" evidence="4">
    <location>
        <begin position="75"/>
        <end position="79"/>
    </location>
</feature>
<accession>A0A844Z637</accession>
<dbReference type="Gene3D" id="3.40.30.10">
    <property type="entry name" value="Glutaredoxin"/>
    <property type="match status" value="1"/>
</dbReference>
<dbReference type="AlphaFoldDB" id="A0A844Z637"/>
<feature type="binding site" evidence="3">
    <location>
        <position position="168"/>
    </location>
    <ligand>
        <name>Cu cation</name>
        <dbReference type="ChEBI" id="CHEBI:23378"/>
    </ligand>
</feature>
<dbReference type="FunFam" id="3.40.30.10:FF:000013">
    <property type="entry name" value="Blast:Protein SCO1 homolog, mitochondrial"/>
    <property type="match status" value="1"/>
</dbReference>
<proteinExistence type="inferred from homology"/>
<evidence type="ECO:0000256" key="5">
    <source>
        <dbReference type="SAM" id="SignalP"/>
    </source>
</evidence>
<feature type="chain" id="PRO_5033063158" evidence="5">
    <location>
        <begin position="26"/>
        <end position="203"/>
    </location>
</feature>
<dbReference type="CDD" id="cd02968">
    <property type="entry name" value="SCO"/>
    <property type="match status" value="1"/>
</dbReference>
<sequence>MFHFTRTVTAVCAAFALASCGSSLSGPVGPSPDGVDLRGSTIGGDFTLTSSTGSEVSWSDFKGQYRLVYFGFAYCPDVCPTDVARFSQGLGEFEKKHPELGAKVQPIFITIDPERDDQPTVASFIGNFHPRLLGLTGSPEAIAETAKKFSVTAAKGEVNESGSYDIEHTAFTYLFDPEGKPLGIIPTDKGPEGVTAELEQWVR</sequence>
<dbReference type="PANTHER" id="PTHR12151">
    <property type="entry name" value="ELECTRON TRANSPORT PROTIN SCO1/SENC FAMILY MEMBER"/>
    <property type="match status" value="1"/>
</dbReference>
<dbReference type="InterPro" id="IPR013766">
    <property type="entry name" value="Thioredoxin_domain"/>
</dbReference>
<keyword evidence="4" id="KW-1015">Disulfide bond</keyword>
<evidence type="ECO:0000313" key="7">
    <source>
        <dbReference type="EMBL" id="MXO82772.1"/>
    </source>
</evidence>
<evidence type="ECO:0000256" key="4">
    <source>
        <dbReference type="PIRSR" id="PIRSR603782-2"/>
    </source>
</evidence>
<dbReference type="InterPro" id="IPR003782">
    <property type="entry name" value="SCO1/SenC"/>
</dbReference>
<evidence type="ECO:0000256" key="1">
    <source>
        <dbReference type="ARBA" id="ARBA00010996"/>
    </source>
</evidence>
<evidence type="ECO:0000256" key="2">
    <source>
        <dbReference type="ARBA" id="ARBA00023008"/>
    </source>
</evidence>
<dbReference type="InterPro" id="IPR036249">
    <property type="entry name" value="Thioredoxin-like_sf"/>
</dbReference>
<comment type="caution">
    <text evidence="7">The sequence shown here is derived from an EMBL/GenBank/DDBJ whole genome shotgun (WGS) entry which is preliminary data.</text>
</comment>
<feature type="domain" description="Thioredoxin" evidence="6">
    <location>
        <begin position="37"/>
        <end position="203"/>
    </location>
</feature>
<feature type="binding site" evidence="3">
    <location>
        <position position="75"/>
    </location>
    <ligand>
        <name>Cu cation</name>
        <dbReference type="ChEBI" id="CHEBI:23378"/>
    </ligand>
</feature>
<keyword evidence="2 3" id="KW-0186">Copper</keyword>
<dbReference type="PROSITE" id="PS51257">
    <property type="entry name" value="PROKAR_LIPOPROTEIN"/>
    <property type="match status" value="1"/>
</dbReference>
<dbReference type="GO" id="GO:0046872">
    <property type="term" value="F:metal ion binding"/>
    <property type="evidence" value="ECO:0007669"/>
    <property type="project" value="UniProtKB-KW"/>
</dbReference>